<dbReference type="Proteomes" id="UP000005307">
    <property type="component" value="Chromosome"/>
</dbReference>
<accession>M9RDK3</accession>
<evidence type="ECO:0000313" key="1">
    <source>
        <dbReference type="EMBL" id="AGI68451.1"/>
    </source>
</evidence>
<dbReference type="KEGG" id="oat:OAN307_c28840"/>
<evidence type="ECO:0000313" key="2">
    <source>
        <dbReference type="Proteomes" id="UP000005307"/>
    </source>
</evidence>
<proteinExistence type="predicted"/>
<dbReference type="EMBL" id="CP003740">
    <property type="protein sequence ID" value="AGI68451.1"/>
    <property type="molecule type" value="Genomic_DNA"/>
</dbReference>
<organism evidence="1 2">
    <name type="scientific">Octadecabacter antarcticus 307</name>
    <dbReference type="NCBI Taxonomy" id="391626"/>
    <lineage>
        <taxon>Bacteria</taxon>
        <taxon>Pseudomonadati</taxon>
        <taxon>Pseudomonadota</taxon>
        <taxon>Alphaproteobacteria</taxon>
        <taxon>Rhodobacterales</taxon>
        <taxon>Roseobacteraceae</taxon>
        <taxon>Octadecabacter</taxon>
    </lineage>
</organism>
<keyword evidence="2" id="KW-1185">Reference proteome</keyword>
<name>M9RDK3_9RHOB</name>
<protein>
    <submittedName>
        <fullName evidence="1">Uncharacterized protein</fullName>
    </submittedName>
</protein>
<dbReference type="HOGENOM" id="CLU_2410363_0_0_5"/>
<dbReference type="AlphaFoldDB" id="M9RDK3"/>
<sequence length="92" mass="10458">MAVSVVPRDQFDLLASRRNRGRRAGVMPCANSANSVRIPRRAPCDNAANPLQRARAILRVDDRFGAQVLRHRWTVRSIDERTFCEARWDGAI</sequence>
<gene>
    <name evidence="1" type="ORF">OAN307_c28840</name>
</gene>
<reference evidence="1 2" key="1">
    <citation type="journal article" date="2013" name="PLoS ONE">
        <title>Poles Apart: Arctic and Antarctic Octadecabacter strains Share High Genome Plasticity and a New Type of Xanthorhodopsin.</title>
        <authorList>
            <person name="Vollmers J."/>
            <person name="Voget S."/>
            <person name="Dietrich S."/>
            <person name="Gollnow K."/>
            <person name="Smits M."/>
            <person name="Meyer K."/>
            <person name="Brinkhoff T."/>
            <person name="Simon M."/>
            <person name="Daniel R."/>
        </authorList>
    </citation>
    <scope>NUCLEOTIDE SEQUENCE [LARGE SCALE GENOMIC DNA]</scope>
    <source>
        <strain evidence="1 2">307</strain>
    </source>
</reference>